<feature type="region of interest" description="Disordered" evidence="1">
    <location>
        <begin position="1"/>
        <end position="24"/>
    </location>
</feature>
<keyword evidence="3" id="KW-1185">Reference proteome</keyword>
<evidence type="ECO:0000256" key="1">
    <source>
        <dbReference type="SAM" id="MobiDB-lite"/>
    </source>
</evidence>
<name>A0A8J2NPZ6_9HEXA</name>
<evidence type="ECO:0000313" key="3">
    <source>
        <dbReference type="Proteomes" id="UP000708208"/>
    </source>
</evidence>
<protein>
    <submittedName>
        <fullName evidence="2">Uncharacterized protein</fullName>
    </submittedName>
</protein>
<accession>A0A8J2NPZ6</accession>
<organism evidence="2 3">
    <name type="scientific">Allacma fusca</name>
    <dbReference type="NCBI Taxonomy" id="39272"/>
    <lineage>
        <taxon>Eukaryota</taxon>
        <taxon>Metazoa</taxon>
        <taxon>Ecdysozoa</taxon>
        <taxon>Arthropoda</taxon>
        <taxon>Hexapoda</taxon>
        <taxon>Collembola</taxon>
        <taxon>Symphypleona</taxon>
        <taxon>Sminthuridae</taxon>
        <taxon>Allacma</taxon>
    </lineage>
</organism>
<sequence>MFPLPSPPLPLRKPSKTLPRAASN</sequence>
<dbReference type="EMBL" id="CAJVCH010080283">
    <property type="protein sequence ID" value="CAG7721531.1"/>
    <property type="molecule type" value="Genomic_DNA"/>
</dbReference>
<gene>
    <name evidence="2" type="ORF">AFUS01_LOCUS10740</name>
</gene>
<feature type="non-terminal residue" evidence="2">
    <location>
        <position position="1"/>
    </location>
</feature>
<dbReference type="Proteomes" id="UP000708208">
    <property type="component" value="Unassembled WGS sequence"/>
</dbReference>
<evidence type="ECO:0000313" key="2">
    <source>
        <dbReference type="EMBL" id="CAG7721531.1"/>
    </source>
</evidence>
<comment type="caution">
    <text evidence="2">The sequence shown here is derived from an EMBL/GenBank/DDBJ whole genome shotgun (WGS) entry which is preliminary data.</text>
</comment>
<dbReference type="AlphaFoldDB" id="A0A8J2NPZ6"/>
<proteinExistence type="predicted"/>
<feature type="compositionally biased region" description="Pro residues" evidence="1">
    <location>
        <begin position="1"/>
        <end position="11"/>
    </location>
</feature>
<reference evidence="2" key="1">
    <citation type="submission" date="2021-06" db="EMBL/GenBank/DDBJ databases">
        <authorList>
            <person name="Hodson N. C."/>
            <person name="Mongue J. A."/>
            <person name="Jaron S. K."/>
        </authorList>
    </citation>
    <scope>NUCLEOTIDE SEQUENCE</scope>
</reference>